<dbReference type="PROSITE" id="PS00108">
    <property type="entry name" value="PROTEIN_KINASE_ST"/>
    <property type="match status" value="1"/>
</dbReference>
<dbReference type="Pfam" id="PF00069">
    <property type="entry name" value="Pkinase"/>
    <property type="match status" value="1"/>
</dbReference>
<feature type="domain" description="Protein kinase" evidence="8">
    <location>
        <begin position="63"/>
        <end position="246"/>
    </location>
</feature>
<evidence type="ECO:0000256" key="7">
    <source>
        <dbReference type="RuleBase" id="RU000304"/>
    </source>
</evidence>
<dbReference type="Proteomes" id="UP000828390">
    <property type="component" value="Unassembled WGS sequence"/>
</dbReference>
<comment type="similarity">
    <text evidence="7">Belongs to the protein kinase superfamily.</text>
</comment>
<keyword evidence="5 6" id="KW-0067">ATP-binding</keyword>
<dbReference type="PROSITE" id="PS50011">
    <property type="entry name" value="PROTEIN_KINASE_DOM"/>
    <property type="match status" value="1"/>
</dbReference>
<dbReference type="InterPro" id="IPR000719">
    <property type="entry name" value="Prot_kinase_dom"/>
</dbReference>
<dbReference type="AlphaFoldDB" id="A0A9D4D0U4"/>
<dbReference type="PROSITE" id="PS00107">
    <property type="entry name" value="PROTEIN_KINASE_ATP"/>
    <property type="match status" value="1"/>
</dbReference>
<dbReference type="FunFam" id="3.30.200.20:FF:000042">
    <property type="entry name" value="Aurora kinase A"/>
    <property type="match status" value="1"/>
</dbReference>
<organism evidence="9 10">
    <name type="scientific">Dreissena polymorpha</name>
    <name type="common">Zebra mussel</name>
    <name type="synonym">Mytilus polymorpha</name>
    <dbReference type="NCBI Taxonomy" id="45954"/>
    <lineage>
        <taxon>Eukaryota</taxon>
        <taxon>Metazoa</taxon>
        <taxon>Spiralia</taxon>
        <taxon>Lophotrochozoa</taxon>
        <taxon>Mollusca</taxon>
        <taxon>Bivalvia</taxon>
        <taxon>Autobranchia</taxon>
        <taxon>Heteroconchia</taxon>
        <taxon>Euheterodonta</taxon>
        <taxon>Imparidentia</taxon>
        <taxon>Neoheterodontei</taxon>
        <taxon>Myida</taxon>
        <taxon>Dreissenoidea</taxon>
        <taxon>Dreissenidae</taxon>
        <taxon>Dreissena</taxon>
    </lineage>
</organism>
<proteinExistence type="inferred from homology"/>
<dbReference type="SMART" id="SM00220">
    <property type="entry name" value="S_TKc"/>
    <property type="match status" value="1"/>
</dbReference>
<dbReference type="EMBL" id="JAIWYP010000011">
    <property type="protein sequence ID" value="KAH3735739.1"/>
    <property type="molecule type" value="Genomic_DNA"/>
</dbReference>
<dbReference type="FunFam" id="1.10.510.10:FF:000571">
    <property type="entry name" value="Maternal embryonic leucine zipper kinase"/>
    <property type="match status" value="1"/>
</dbReference>
<keyword evidence="1 7" id="KW-0723">Serine/threonine-protein kinase</keyword>
<feature type="binding site" evidence="6">
    <location>
        <position position="97"/>
    </location>
    <ligand>
        <name>ATP</name>
        <dbReference type="ChEBI" id="CHEBI:30616"/>
    </ligand>
</feature>
<evidence type="ECO:0000259" key="8">
    <source>
        <dbReference type="PROSITE" id="PS50011"/>
    </source>
</evidence>
<name>A0A9D4D0U4_DREPO</name>
<sequence length="246" mass="27748">MSKDAGFSEVDGAKIIRHGSEILAGADGRQKGSLCGSFKEMTFDDCFREQFINFDSRKKVGDYALGRILGEGSFSKVRLGKRISNGEKVAIKIIPKKTMMKQNEARCRFLRETKTLRLITHKNIVRLYEMMETSSNYYLVMSLQQGECFKDYLRRRKCLSETEARPMVYQLGEAVSYLHAISVVHRDLKPENVIVSDKTVTIIDFGLSACARHGDVMRTQCGSPAYAAPEVFVGEPYTSSVDVWSL</sequence>
<dbReference type="InterPro" id="IPR011009">
    <property type="entry name" value="Kinase-like_dom_sf"/>
</dbReference>
<dbReference type="InterPro" id="IPR008271">
    <property type="entry name" value="Ser/Thr_kinase_AS"/>
</dbReference>
<evidence type="ECO:0000256" key="1">
    <source>
        <dbReference type="ARBA" id="ARBA00022527"/>
    </source>
</evidence>
<dbReference type="PANTHER" id="PTHR24346">
    <property type="entry name" value="MAP/MICROTUBULE AFFINITY-REGULATING KINASE"/>
    <property type="match status" value="1"/>
</dbReference>
<protein>
    <recommendedName>
        <fullName evidence="8">Protein kinase domain-containing protein</fullName>
    </recommendedName>
</protein>
<evidence type="ECO:0000256" key="2">
    <source>
        <dbReference type="ARBA" id="ARBA00022679"/>
    </source>
</evidence>
<gene>
    <name evidence="9" type="ORF">DPMN_042274</name>
</gene>
<reference evidence="9" key="1">
    <citation type="journal article" date="2019" name="bioRxiv">
        <title>The Genome of the Zebra Mussel, Dreissena polymorpha: A Resource for Invasive Species Research.</title>
        <authorList>
            <person name="McCartney M.A."/>
            <person name="Auch B."/>
            <person name="Kono T."/>
            <person name="Mallez S."/>
            <person name="Zhang Y."/>
            <person name="Obille A."/>
            <person name="Becker A."/>
            <person name="Abrahante J.E."/>
            <person name="Garbe J."/>
            <person name="Badalamenti J.P."/>
            <person name="Herman A."/>
            <person name="Mangelson H."/>
            <person name="Liachko I."/>
            <person name="Sullivan S."/>
            <person name="Sone E.D."/>
            <person name="Koren S."/>
            <person name="Silverstein K.A.T."/>
            <person name="Beckman K.B."/>
            <person name="Gohl D.M."/>
        </authorList>
    </citation>
    <scope>NUCLEOTIDE SEQUENCE</scope>
    <source>
        <strain evidence="9">Duluth1</strain>
        <tissue evidence="9">Whole animal</tissue>
    </source>
</reference>
<dbReference type="Gene3D" id="1.10.510.10">
    <property type="entry name" value="Transferase(Phosphotransferase) domain 1"/>
    <property type="match status" value="1"/>
</dbReference>
<dbReference type="GO" id="GO:0005524">
    <property type="term" value="F:ATP binding"/>
    <property type="evidence" value="ECO:0007669"/>
    <property type="project" value="UniProtKB-UniRule"/>
</dbReference>
<evidence type="ECO:0000313" key="10">
    <source>
        <dbReference type="Proteomes" id="UP000828390"/>
    </source>
</evidence>
<keyword evidence="4" id="KW-0418">Kinase</keyword>
<dbReference type="GO" id="GO:0004674">
    <property type="term" value="F:protein serine/threonine kinase activity"/>
    <property type="evidence" value="ECO:0007669"/>
    <property type="project" value="UniProtKB-KW"/>
</dbReference>
<keyword evidence="3 6" id="KW-0547">Nucleotide-binding</keyword>
<evidence type="ECO:0000256" key="6">
    <source>
        <dbReference type="PROSITE-ProRule" id="PRU10141"/>
    </source>
</evidence>
<keyword evidence="2" id="KW-0808">Transferase</keyword>
<evidence type="ECO:0000313" key="9">
    <source>
        <dbReference type="EMBL" id="KAH3735739.1"/>
    </source>
</evidence>
<keyword evidence="10" id="KW-1185">Reference proteome</keyword>
<evidence type="ECO:0000256" key="3">
    <source>
        <dbReference type="ARBA" id="ARBA00022741"/>
    </source>
</evidence>
<dbReference type="GO" id="GO:0005737">
    <property type="term" value="C:cytoplasm"/>
    <property type="evidence" value="ECO:0007669"/>
    <property type="project" value="TreeGrafter"/>
</dbReference>
<dbReference type="InterPro" id="IPR017441">
    <property type="entry name" value="Protein_kinase_ATP_BS"/>
</dbReference>
<reference evidence="9" key="2">
    <citation type="submission" date="2020-11" db="EMBL/GenBank/DDBJ databases">
        <authorList>
            <person name="McCartney M.A."/>
            <person name="Auch B."/>
            <person name="Kono T."/>
            <person name="Mallez S."/>
            <person name="Becker A."/>
            <person name="Gohl D.M."/>
            <person name="Silverstein K.A.T."/>
            <person name="Koren S."/>
            <person name="Bechman K.B."/>
            <person name="Herman A."/>
            <person name="Abrahante J.E."/>
            <person name="Garbe J."/>
        </authorList>
    </citation>
    <scope>NUCLEOTIDE SEQUENCE</scope>
    <source>
        <strain evidence="9">Duluth1</strain>
        <tissue evidence="9">Whole animal</tissue>
    </source>
</reference>
<accession>A0A9D4D0U4</accession>
<evidence type="ECO:0000256" key="4">
    <source>
        <dbReference type="ARBA" id="ARBA00022777"/>
    </source>
</evidence>
<evidence type="ECO:0000256" key="5">
    <source>
        <dbReference type="ARBA" id="ARBA00022840"/>
    </source>
</evidence>
<dbReference type="GO" id="GO:0035556">
    <property type="term" value="P:intracellular signal transduction"/>
    <property type="evidence" value="ECO:0007669"/>
    <property type="project" value="TreeGrafter"/>
</dbReference>
<dbReference type="PANTHER" id="PTHR24346:SF79">
    <property type="entry name" value="PROTEIN KINASE DOMAIN-CONTAINING PROTEIN"/>
    <property type="match status" value="1"/>
</dbReference>
<dbReference type="SUPFAM" id="SSF56112">
    <property type="entry name" value="Protein kinase-like (PK-like)"/>
    <property type="match status" value="1"/>
</dbReference>
<comment type="caution">
    <text evidence="9">The sequence shown here is derived from an EMBL/GenBank/DDBJ whole genome shotgun (WGS) entry which is preliminary data.</text>
</comment>